<dbReference type="PANTHER" id="PTHR10422">
    <property type="entry name" value="CYTOCHROME C OXIDASE SUBUNIT 1"/>
    <property type="match status" value="1"/>
</dbReference>
<dbReference type="GO" id="GO:0006119">
    <property type="term" value="P:oxidative phosphorylation"/>
    <property type="evidence" value="ECO:0007669"/>
    <property type="project" value="UniProtKB-UniPathway"/>
</dbReference>
<dbReference type="GO" id="GO:0020037">
    <property type="term" value="F:heme binding"/>
    <property type="evidence" value="ECO:0007669"/>
    <property type="project" value="InterPro"/>
</dbReference>
<sequence>MHSGALGWVAMITMGSLYYLIPRLFGRTLYSIKLVEWHFWTSTIGVVLYITAMWVSGIMQGLMWRAVNADGTLTYSFVESVQAMHPYYVTRWLGGVFFLIGMLIMAYNIWKTVTSPKVVEINDAVLAPALAH</sequence>
<dbReference type="PROSITE" id="PS50855">
    <property type="entry name" value="COX1"/>
    <property type="match status" value="1"/>
</dbReference>
<dbReference type="EMBL" id="LUTY01001671">
    <property type="protein sequence ID" value="OAD21383.1"/>
    <property type="molecule type" value="Genomic_DNA"/>
</dbReference>
<name>A0A176RZZ3_9GAMM</name>
<dbReference type="GO" id="GO:0022904">
    <property type="term" value="P:respiratory electron transport chain"/>
    <property type="evidence" value="ECO:0007669"/>
    <property type="project" value="TreeGrafter"/>
</dbReference>
<proteinExistence type="predicted"/>
<dbReference type="GO" id="GO:0015990">
    <property type="term" value="P:electron transport coupled proton transport"/>
    <property type="evidence" value="ECO:0007669"/>
    <property type="project" value="TreeGrafter"/>
</dbReference>
<comment type="caution">
    <text evidence="4">The sequence shown here is derived from an EMBL/GenBank/DDBJ whole genome shotgun (WGS) entry which is preliminary data.</text>
</comment>
<protein>
    <submittedName>
        <fullName evidence="4">Cytochrome c oxidase subunit CcoN</fullName>
    </submittedName>
</protein>
<feature type="transmembrane region" description="Helical" evidence="2">
    <location>
        <begin position="37"/>
        <end position="55"/>
    </location>
</feature>
<dbReference type="AlphaFoldDB" id="A0A176RZZ3"/>
<evidence type="ECO:0000256" key="2">
    <source>
        <dbReference type="SAM" id="Phobius"/>
    </source>
</evidence>
<keyword evidence="2" id="KW-0472">Membrane</keyword>
<dbReference type="Proteomes" id="UP000076962">
    <property type="component" value="Unassembled WGS sequence"/>
</dbReference>
<evidence type="ECO:0000259" key="3">
    <source>
        <dbReference type="PROSITE" id="PS50855"/>
    </source>
</evidence>
<keyword evidence="2" id="KW-0812">Transmembrane</keyword>
<keyword evidence="1" id="KW-0679">Respiratory chain</keyword>
<gene>
    <name evidence="4" type="ORF">THIOM_002847</name>
</gene>
<dbReference type="InterPro" id="IPR000883">
    <property type="entry name" value="Cyt_C_Oxase_1"/>
</dbReference>
<keyword evidence="1" id="KW-0813">Transport</keyword>
<keyword evidence="2" id="KW-1133">Transmembrane helix</keyword>
<dbReference type="InterPro" id="IPR036927">
    <property type="entry name" value="Cyt_c_oxase-like_su1_sf"/>
</dbReference>
<keyword evidence="5" id="KW-1185">Reference proteome</keyword>
<dbReference type="UniPathway" id="UPA00705"/>
<reference evidence="4 5" key="1">
    <citation type="submission" date="2016-05" db="EMBL/GenBank/DDBJ databases">
        <title>Single-cell genome of chain-forming Candidatus Thiomargarita nelsonii and comparison to other large sulfur-oxidizing bacteria.</title>
        <authorList>
            <person name="Winkel M."/>
            <person name="Salman V."/>
            <person name="Woyke T."/>
            <person name="Schulz-Vogt H."/>
            <person name="Richter M."/>
            <person name="Flood B."/>
            <person name="Bailey J."/>
            <person name="Amann R."/>
            <person name="Mussmann M."/>
        </authorList>
    </citation>
    <scope>NUCLEOTIDE SEQUENCE [LARGE SCALE GENOMIC DNA]</scope>
    <source>
        <strain evidence="4 5">THI036</strain>
    </source>
</reference>
<dbReference type="SUPFAM" id="SSF81442">
    <property type="entry name" value="Cytochrome c oxidase subunit I-like"/>
    <property type="match status" value="1"/>
</dbReference>
<dbReference type="InterPro" id="IPR023616">
    <property type="entry name" value="Cyt_c_oxase-like_su1_dom"/>
</dbReference>
<evidence type="ECO:0000313" key="5">
    <source>
        <dbReference type="Proteomes" id="UP000076962"/>
    </source>
</evidence>
<feature type="domain" description="Cytochrome oxidase subunit I profile" evidence="3">
    <location>
        <begin position="1"/>
        <end position="132"/>
    </location>
</feature>
<dbReference type="GO" id="GO:0016020">
    <property type="term" value="C:membrane"/>
    <property type="evidence" value="ECO:0007669"/>
    <property type="project" value="InterPro"/>
</dbReference>
<dbReference type="PANTHER" id="PTHR10422:SF29">
    <property type="entry name" value="CYTOCHROME C OXIDASE SUBUNIT 1 HOMOLOG, BACTEROID"/>
    <property type="match status" value="1"/>
</dbReference>
<organism evidence="4 5">
    <name type="scientific">Candidatus Thiomargarita nelsonii</name>
    <dbReference type="NCBI Taxonomy" id="1003181"/>
    <lineage>
        <taxon>Bacteria</taxon>
        <taxon>Pseudomonadati</taxon>
        <taxon>Pseudomonadota</taxon>
        <taxon>Gammaproteobacteria</taxon>
        <taxon>Thiotrichales</taxon>
        <taxon>Thiotrichaceae</taxon>
        <taxon>Thiomargarita</taxon>
    </lineage>
</organism>
<feature type="transmembrane region" description="Helical" evidence="2">
    <location>
        <begin position="6"/>
        <end position="25"/>
    </location>
</feature>
<evidence type="ECO:0000313" key="4">
    <source>
        <dbReference type="EMBL" id="OAD21383.1"/>
    </source>
</evidence>
<dbReference type="PATRIC" id="fig|1003181.4.peg.3857"/>
<dbReference type="Pfam" id="PF00115">
    <property type="entry name" value="COX1"/>
    <property type="match status" value="1"/>
</dbReference>
<keyword evidence="1" id="KW-0249">Electron transport</keyword>
<feature type="transmembrane region" description="Helical" evidence="2">
    <location>
        <begin position="92"/>
        <end position="110"/>
    </location>
</feature>
<accession>A0A176RZZ3</accession>
<evidence type="ECO:0000256" key="1">
    <source>
        <dbReference type="ARBA" id="ARBA00022660"/>
    </source>
</evidence>
<dbReference type="Gene3D" id="1.20.210.10">
    <property type="entry name" value="Cytochrome c oxidase-like, subunit I domain"/>
    <property type="match status" value="1"/>
</dbReference>
<dbReference type="GO" id="GO:0004129">
    <property type="term" value="F:cytochrome-c oxidase activity"/>
    <property type="evidence" value="ECO:0007669"/>
    <property type="project" value="InterPro"/>
</dbReference>